<gene>
    <name evidence="2" type="ORF">kac65v151_gp155</name>
</gene>
<organism evidence="2 3">
    <name type="scientific">Nodularia phage vB_NspS-kac65v151</name>
    <dbReference type="NCBI Taxonomy" id="2557579"/>
    <lineage>
        <taxon>Viruses</taxon>
        <taxon>Duplodnaviria</taxon>
        <taxon>Heunggongvirae</taxon>
        <taxon>Uroviricota</taxon>
        <taxon>Caudoviricetes</taxon>
        <taxon>Ravarandavirus</taxon>
        <taxon>Ravarandavirus kac65v151</taxon>
    </lineage>
</organism>
<name>A0A482MHS7_9CAUD</name>
<keyword evidence="2" id="KW-0347">Helicase</keyword>
<protein>
    <submittedName>
        <fullName evidence="2">Putative helicase</fullName>
    </submittedName>
</protein>
<dbReference type="EMBL" id="MK605242">
    <property type="protein sequence ID" value="QBQ73185.1"/>
    <property type="molecule type" value="Genomic_DNA"/>
</dbReference>
<feature type="coiled-coil region" evidence="1">
    <location>
        <begin position="303"/>
        <end position="345"/>
    </location>
</feature>
<dbReference type="GO" id="GO:0004386">
    <property type="term" value="F:helicase activity"/>
    <property type="evidence" value="ECO:0007669"/>
    <property type="project" value="UniProtKB-KW"/>
</dbReference>
<keyword evidence="2" id="KW-0378">Hydrolase</keyword>
<evidence type="ECO:0000313" key="3">
    <source>
        <dbReference type="Proteomes" id="UP000305794"/>
    </source>
</evidence>
<keyword evidence="3" id="KW-1185">Reference proteome</keyword>
<reference evidence="2 3" key="1">
    <citation type="submission" date="2019-03" db="EMBL/GenBank/DDBJ databases">
        <title>Diversity and diversification of Nodularia spumigena cyanophages in the Baltic Sea.</title>
        <authorList>
            <person name="Sulcius S."/>
            <person name="Holmfeldt K."/>
            <person name="Simoliunas E."/>
        </authorList>
    </citation>
    <scope>NUCLEOTIDE SEQUENCE [LARGE SCALE GENOMIC DNA]</scope>
</reference>
<dbReference type="Proteomes" id="UP000305794">
    <property type="component" value="Segment"/>
</dbReference>
<keyword evidence="2" id="KW-0547">Nucleotide-binding</keyword>
<evidence type="ECO:0000256" key="1">
    <source>
        <dbReference type="SAM" id="Coils"/>
    </source>
</evidence>
<keyword evidence="1" id="KW-0175">Coiled coil</keyword>
<accession>A0A482MHS7</accession>
<evidence type="ECO:0000313" key="2">
    <source>
        <dbReference type="EMBL" id="QBQ73185.1"/>
    </source>
</evidence>
<sequence length="1454" mass="164649">MNIPDVATFISLVSGLDFEDLTRQHNFILRTGKGKTYRNYFYLGDYASVEVKERFKLKDLHAREKAQAEAESKAKVKKLNYNPINNNNIIEGRNNLVEWLEQQQEAGLMVYILPHSIDAGSSAAEATVARVIRIENDDKNPVEEKLKYLKTLGLPEPTIWLYSGGKSPHAIFCFEGALTGFEFNRLAEIEAQLLRYSGSDGYEYSLKSLVARSKTLMLRLPGFTHQGTGNESKIIRINSTYTVDGLNDAVLTNRERLGDYKAAPKGKGFVKQEGTLLYYPVGVRDFYEEVVAPTWRDRFYDYKSLAQQEAEEAATEAAKAAEALERKLERERRTKELSAQQLERKKQILDSAELSVKNLVYKSTLAEIENGTPDGGGRSHLRAYAIAKNLVEAETCAADAGIALVDTAEQVFEEWINNTFTATEKDKIDKVWGCFRKCETEVSVKPEQTEYLEALLARRADKQLGADVIEHLLHGRNFEHLLEASSRGLVLPVNKEVDISKLPVLFDTNKQGWDNVVSYTTETSLIYVTNSPTYAQKLLKRGTIHGVVLFEDSTSCVLIHQFLELVHQNNIQLVVDMEAPNCDRLLAAKLRSGHYSELCENARNKKDGSKKIIIYKPEVVVVDREMIVWGAQYYWQRQTAAVTAELVGSRKDKDAVIYGFTGNERYFSDVVAKCETTAKNRKLLGFVSEMGTGKTEVLARVTSNWDTRLTLAIAHRELLTKQAAHRLGLVYYKDKELNAKDKYQRALVKGLAITANTLVQGGRDQAGYLPDFKIDDWSKARVVIDEAESFMKYLMESGTLAENRQGAIEYFIKLIKTVINGGGQVILSDANLRTSTIQFFEKIACEALGRDWDSETKSADFNCYIIHNSYKKFTQRKLTVIDSPEATISEMMRRVEASEKIIYFTDVKAPSKKNYFSTQSLGMFCREVQKLGHLIDADTRGFTDDVDHKILESLHSLIKNSPKIIIAVSPVIDSGTDWNNLGMNSVWASYTGIMGLDSTLQQLERVRDDIPRFLSASKRTGMGMSYGDITNLQSKLDAIAEGYSKVIPKLVDTWTEYSTLNKQECDERLAELFPKLNQHILDWWQESLLESFYAGQEFRTNLVARLQEKGYSVELKTYKVDQEVIDNLKDYGDKQRELKYKEVAEADLSLLDNLEPNQDTMLKTQARAKDLKSCLYAIGIDAEQWKSQFDGEGRIELVRRSLGRKAKFRRSLIYGFSARCLLSGEDVQVSEIVATAEDFRSAWASRGRSIKDTQIALSPGIEFLDQVLNIRVLVNALGMEAMKRGHCEGGSEKVALFMHNEMPVVIAAHKKMVENRQLIKRQFNIDIDVRPERAASGLAALFRAIGFVSTKSKGRESELGKDKSGKGNVIKNFFLITEDALHYKIWQCWITNYKDKRPDFFKWFYNPSQDETGDLIWKNRLGIVDDAPEAVIQTKKAQAVSTKKDKQLELQLAY</sequence>
<proteinExistence type="predicted"/>
<keyword evidence="2" id="KW-0067">ATP-binding</keyword>